<proteinExistence type="predicted"/>
<dbReference type="InterPro" id="IPR036388">
    <property type="entry name" value="WH-like_DNA-bd_sf"/>
</dbReference>
<keyword evidence="2" id="KW-0238">DNA-binding</keyword>
<dbReference type="InterPro" id="IPR011991">
    <property type="entry name" value="ArsR-like_HTH"/>
</dbReference>
<dbReference type="Pfam" id="PF01022">
    <property type="entry name" value="HTH_5"/>
    <property type="match status" value="1"/>
</dbReference>
<dbReference type="RefSeq" id="WP_170035115.1">
    <property type="nucleotide sequence ID" value="NZ_JABDTL010000001.1"/>
</dbReference>
<evidence type="ECO:0000313" key="6">
    <source>
        <dbReference type="Proteomes" id="UP000582837"/>
    </source>
</evidence>
<evidence type="ECO:0000256" key="1">
    <source>
        <dbReference type="ARBA" id="ARBA00023015"/>
    </source>
</evidence>
<evidence type="ECO:0000259" key="4">
    <source>
        <dbReference type="PROSITE" id="PS50987"/>
    </source>
</evidence>
<dbReference type="InterPro" id="IPR036390">
    <property type="entry name" value="WH_DNA-bd_sf"/>
</dbReference>
<dbReference type="PROSITE" id="PS50987">
    <property type="entry name" value="HTH_ARSR_2"/>
    <property type="match status" value="1"/>
</dbReference>
<dbReference type="Proteomes" id="UP000582837">
    <property type="component" value="Unassembled WGS sequence"/>
</dbReference>
<keyword evidence="1" id="KW-0805">Transcription regulation</keyword>
<name>A0A841H5A0_9BACT</name>
<sequence length="112" mass="12312">MSTSLLTDLSRTARLFHALADETRLAILRQLVDGERCVCELTGILDAAQSRLSFHLRAMKDAGVLIDRRQGRWVYYQINPEALETISAVAAELKPANAQAQHGWTVADGCCG</sequence>
<dbReference type="InterPro" id="IPR001845">
    <property type="entry name" value="HTH_ArsR_DNA-bd_dom"/>
</dbReference>
<evidence type="ECO:0000313" key="5">
    <source>
        <dbReference type="EMBL" id="MBB6073112.1"/>
    </source>
</evidence>
<gene>
    <name evidence="5" type="ORF">HNQ61_004779</name>
</gene>
<keyword evidence="6" id="KW-1185">Reference proteome</keyword>
<accession>A0A841H5A0</accession>
<dbReference type="PANTHER" id="PTHR33154">
    <property type="entry name" value="TRANSCRIPTIONAL REGULATOR, ARSR FAMILY"/>
    <property type="match status" value="1"/>
</dbReference>
<keyword evidence="3" id="KW-0804">Transcription</keyword>
<dbReference type="GO" id="GO:0003700">
    <property type="term" value="F:DNA-binding transcription factor activity"/>
    <property type="evidence" value="ECO:0007669"/>
    <property type="project" value="InterPro"/>
</dbReference>
<dbReference type="PRINTS" id="PR00778">
    <property type="entry name" value="HTHARSR"/>
</dbReference>
<dbReference type="Gene3D" id="1.10.10.10">
    <property type="entry name" value="Winged helix-like DNA-binding domain superfamily/Winged helix DNA-binding domain"/>
    <property type="match status" value="1"/>
</dbReference>
<organism evidence="5 6">
    <name type="scientific">Longimicrobium terrae</name>
    <dbReference type="NCBI Taxonomy" id="1639882"/>
    <lineage>
        <taxon>Bacteria</taxon>
        <taxon>Pseudomonadati</taxon>
        <taxon>Gemmatimonadota</taxon>
        <taxon>Longimicrobiia</taxon>
        <taxon>Longimicrobiales</taxon>
        <taxon>Longimicrobiaceae</taxon>
        <taxon>Longimicrobium</taxon>
    </lineage>
</organism>
<protein>
    <submittedName>
        <fullName evidence="5">ArsR family transcriptional regulator</fullName>
    </submittedName>
</protein>
<dbReference type="GO" id="GO:0003677">
    <property type="term" value="F:DNA binding"/>
    <property type="evidence" value="ECO:0007669"/>
    <property type="project" value="UniProtKB-KW"/>
</dbReference>
<feature type="domain" description="HTH arsR-type" evidence="4">
    <location>
        <begin position="5"/>
        <end position="98"/>
    </location>
</feature>
<reference evidence="5 6" key="1">
    <citation type="submission" date="2020-08" db="EMBL/GenBank/DDBJ databases">
        <title>Genomic Encyclopedia of Type Strains, Phase IV (KMG-IV): sequencing the most valuable type-strain genomes for metagenomic binning, comparative biology and taxonomic classification.</title>
        <authorList>
            <person name="Goeker M."/>
        </authorList>
    </citation>
    <scope>NUCLEOTIDE SEQUENCE [LARGE SCALE GENOMIC DNA]</scope>
    <source>
        <strain evidence="5 6">DSM 29007</strain>
    </source>
</reference>
<dbReference type="EMBL" id="JACHIA010000021">
    <property type="protein sequence ID" value="MBB6073112.1"/>
    <property type="molecule type" value="Genomic_DNA"/>
</dbReference>
<dbReference type="AlphaFoldDB" id="A0A841H5A0"/>
<dbReference type="SMART" id="SM00418">
    <property type="entry name" value="HTH_ARSR"/>
    <property type="match status" value="1"/>
</dbReference>
<evidence type="ECO:0000256" key="3">
    <source>
        <dbReference type="ARBA" id="ARBA00023163"/>
    </source>
</evidence>
<dbReference type="NCBIfam" id="NF033788">
    <property type="entry name" value="HTH_metalloreg"/>
    <property type="match status" value="1"/>
</dbReference>
<dbReference type="CDD" id="cd00090">
    <property type="entry name" value="HTH_ARSR"/>
    <property type="match status" value="1"/>
</dbReference>
<evidence type="ECO:0000256" key="2">
    <source>
        <dbReference type="ARBA" id="ARBA00023125"/>
    </source>
</evidence>
<comment type="caution">
    <text evidence="5">The sequence shown here is derived from an EMBL/GenBank/DDBJ whole genome shotgun (WGS) entry which is preliminary data.</text>
</comment>
<dbReference type="PANTHER" id="PTHR33154:SF18">
    <property type="entry name" value="ARSENICAL RESISTANCE OPERON REPRESSOR"/>
    <property type="match status" value="1"/>
</dbReference>
<dbReference type="InterPro" id="IPR051081">
    <property type="entry name" value="HTH_MetalResp_TranReg"/>
</dbReference>
<dbReference type="SUPFAM" id="SSF46785">
    <property type="entry name" value="Winged helix' DNA-binding domain"/>
    <property type="match status" value="1"/>
</dbReference>